<dbReference type="InterPro" id="IPR030386">
    <property type="entry name" value="G_GB1_RHD3_dom"/>
</dbReference>
<organism evidence="8 9">
    <name type="scientific">Rozella allomycis (strain CSF55)</name>
    <dbReference type="NCBI Taxonomy" id="988480"/>
    <lineage>
        <taxon>Eukaryota</taxon>
        <taxon>Fungi</taxon>
        <taxon>Fungi incertae sedis</taxon>
        <taxon>Cryptomycota</taxon>
        <taxon>Cryptomycota incertae sedis</taxon>
        <taxon>Rozella</taxon>
    </lineage>
</organism>
<dbReference type="GO" id="GO:0005783">
    <property type="term" value="C:endoplasmic reticulum"/>
    <property type="evidence" value="ECO:0007669"/>
    <property type="project" value="TreeGrafter"/>
</dbReference>
<sequence length="154" mass="17716">MTNQIQLINDEQKFNQNLESYVREKWQIGNFGFDYTVVAVFGAQSTGKSTLLNRLFGTAFQEMDDTRRQQTTKGTDEFLHSVGLYNGASMGLLKTVFEVHLQLFQQPGDRMAKKLLLFVIRDFEGSTPLINLENTLRSDLDRIWRGLSKVRFQG</sequence>
<dbReference type="PANTHER" id="PTHR45923">
    <property type="entry name" value="PROTEIN SEY1"/>
    <property type="match status" value="1"/>
</dbReference>
<evidence type="ECO:0000256" key="3">
    <source>
        <dbReference type="ARBA" id="ARBA00022824"/>
    </source>
</evidence>
<proteinExistence type="inferred from homology"/>
<name>A0A4P9YHH5_ROZAC</name>
<dbReference type="PROSITE" id="PS51715">
    <property type="entry name" value="G_GB1_RHD3"/>
    <property type="match status" value="1"/>
</dbReference>
<keyword evidence="5" id="KW-0472">Membrane</keyword>
<gene>
    <name evidence="8" type="ORF">ROZALSC1DRAFT_15156</name>
</gene>
<dbReference type="GO" id="GO:0005525">
    <property type="term" value="F:GTP binding"/>
    <property type="evidence" value="ECO:0007669"/>
    <property type="project" value="UniProtKB-KW"/>
</dbReference>
<evidence type="ECO:0000256" key="6">
    <source>
        <dbReference type="PROSITE-ProRule" id="PRU01052"/>
    </source>
</evidence>
<keyword evidence="3" id="KW-0256">Endoplasmic reticulum</keyword>
<dbReference type="PANTHER" id="PTHR45923:SF2">
    <property type="entry name" value="PROTEIN SEY1"/>
    <property type="match status" value="1"/>
</dbReference>
<dbReference type="InterPro" id="IPR008803">
    <property type="entry name" value="RHD3/Sey1"/>
</dbReference>
<keyword evidence="4" id="KW-0342">GTP-binding</keyword>
<evidence type="ECO:0000313" key="9">
    <source>
        <dbReference type="Proteomes" id="UP000281549"/>
    </source>
</evidence>
<evidence type="ECO:0000256" key="1">
    <source>
        <dbReference type="ARBA" id="ARBA00022741"/>
    </source>
</evidence>
<evidence type="ECO:0000256" key="2">
    <source>
        <dbReference type="ARBA" id="ARBA00022801"/>
    </source>
</evidence>
<dbReference type="SUPFAM" id="SSF52540">
    <property type="entry name" value="P-loop containing nucleoside triphosphate hydrolases"/>
    <property type="match status" value="1"/>
</dbReference>
<dbReference type="Gene3D" id="3.40.50.300">
    <property type="entry name" value="P-loop containing nucleotide triphosphate hydrolases"/>
    <property type="match status" value="1"/>
</dbReference>
<dbReference type="Proteomes" id="UP000281549">
    <property type="component" value="Unassembled WGS sequence"/>
</dbReference>
<feature type="domain" description="GB1/RHD3-type G" evidence="7">
    <location>
        <begin position="32"/>
        <end position="74"/>
    </location>
</feature>
<evidence type="ECO:0000313" key="8">
    <source>
        <dbReference type="EMBL" id="RKP18462.1"/>
    </source>
</evidence>
<evidence type="ECO:0000256" key="5">
    <source>
        <dbReference type="ARBA" id="ARBA00023136"/>
    </source>
</evidence>
<dbReference type="InterPro" id="IPR027417">
    <property type="entry name" value="P-loop_NTPase"/>
</dbReference>
<reference evidence="9" key="1">
    <citation type="journal article" date="2018" name="Nat. Microbiol.">
        <title>Leveraging single-cell genomics to expand the fungal tree of life.</title>
        <authorList>
            <person name="Ahrendt S.R."/>
            <person name="Quandt C.A."/>
            <person name="Ciobanu D."/>
            <person name="Clum A."/>
            <person name="Salamov A."/>
            <person name="Andreopoulos B."/>
            <person name="Cheng J.F."/>
            <person name="Woyke T."/>
            <person name="Pelin A."/>
            <person name="Henrissat B."/>
            <person name="Reynolds N.K."/>
            <person name="Benny G.L."/>
            <person name="Smith M.E."/>
            <person name="James T.Y."/>
            <person name="Grigoriev I.V."/>
        </authorList>
    </citation>
    <scope>NUCLEOTIDE SEQUENCE [LARGE SCALE GENOMIC DNA]</scope>
    <source>
        <strain evidence="9">CSF55</strain>
    </source>
</reference>
<comment type="similarity">
    <text evidence="6">Belongs to the TRAFAC class dynamin-like GTPase superfamily. GB1/RHD3 GTPase family.</text>
</comment>
<evidence type="ECO:0000259" key="7">
    <source>
        <dbReference type="PROSITE" id="PS51715"/>
    </source>
</evidence>
<dbReference type="EMBL" id="ML005453">
    <property type="protein sequence ID" value="RKP18462.1"/>
    <property type="molecule type" value="Genomic_DNA"/>
</dbReference>
<protein>
    <submittedName>
        <fullName evidence="8">RHD3-domain-containing protein</fullName>
    </submittedName>
</protein>
<accession>A0A4P9YHH5</accession>
<evidence type="ECO:0000256" key="4">
    <source>
        <dbReference type="ARBA" id="ARBA00023134"/>
    </source>
</evidence>
<keyword evidence="1" id="KW-0547">Nucleotide-binding</keyword>
<keyword evidence="2" id="KW-0378">Hydrolase</keyword>
<dbReference type="GO" id="GO:0003924">
    <property type="term" value="F:GTPase activity"/>
    <property type="evidence" value="ECO:0007669"/>
    <property type="project" value="TreeGrafter"/>
</dbReference>
<dbReference type="Pfam" id="PF05879">
    <property type="entry name" value="RHD3_GTPase"/>
    <property type="match status" value="2"/>
</dbReference>
<dbReference type="GO" id="GO:0016320">
    <property type="term" value="P:endoplasmic reticulum membrane fusion"/>
    <property type="evidence" value="ECO:0007669"/>
    <property type="project" value="TreeGrafter"/>
</dbReference>
<dbReference type="AlphaFoldDB" id="A0A4P9YHH5"/>